<dbReference type="InterPro" id="IPR015424">
    <property type="entry name" value="PyrdxlP-dep_Trfase"/>
</dbReference>
<dbReference type="Gene3D" id="3.40.640.10">
    <property type="entry name" value="Type I PLP-dependent aspartate aminotransferase-like (Major domain)"/>
    <property type="match status" value="1"/>
</dbReference>
<dbReference type="PANTHER" id="PTHR11986">
    <property type="entry name" value="AMINOTRANSFERASE CLASS III"/>
    <property type="match status" value="1"/>
</dbReference>
<dbReference type="Proteomes" id="UP000035199">
    <property type="component" value="Chromosome"/>
</dbReference>
<dbReference type="CDD" id="cd00610">
    <property type="entry name" value="OAT_like"/>
    <property type="match status" value="1"/>
</dbReference>
<dbReference type="EMBL" id="CP011542">
    <property type="protein sequence ID" value="AKK06694.1"/>
    <property type="molecule type" value="Genomic_DNA"/>
</dbReference>
<evidence type="ECO:0000256" key="13">
    <source>
        <dbReference type="ARBA" id="ARBA00031787"/>
    </source>
</evidence>
<evidence type="ECO:0000256" key="14">
    <source>
        <dbReference type="ARBA" id="ARBA00048021"/>
    </source>
</evidence>
<evidence type="ECO:0000256" key="3">
    <source>
        <dbReference type="ARBA" id="ARBA00005176"/>
    </source>
</evidence>
<evidence type="ECO:0000313" key="18">
    <source>
        <dbReference type="Proteomes" id="UP000035199"/>
    </source>
</evidence>
<evidence type="ECO:0000256" key="4">
    <source>
        <dbReference type="ARBA" id="ARBA00008954"/>
    </source>
</evidence>
<evidence type="ECO:0000256" key="1">
    <source>
        <dbReference type="ARBA" id="ARBA00001750"/>
    </source>
</evidence>
<dbReference type="Pfam" id="PF00202">
    <property type="entry name" value="Aminotran_3"/>
    <property type="match status" value="1"/>
</dbReference>
<dbReference type="PROSITE" id="PS00600">
    <property type="entry name" value="AA_TRANSFER_CLASS_3"/>
    <property type="match status" value="1"/>
</dbReference>
<evidence type="ECO:0000256" key="7">
    <source>
        <dbReference type="ARBA" id="ARBA00022576"/>
    </source>
</evidence>
<name>A0A0G3GZX3_9CORY</name>
<dbReference type="STRING" id="571915.CMUST_11915"/>
<dbReference type="GO" id="GO:0009448">
    <property type="term" value="P:gamma-aminobutyric acid metabolic process"/>
    <property type="evidence" value="ECO:0007669"/>
    <property type="project" value="InterPro"/>
</dbReference>
<evidence type="ECO:0000256" key="15">
    <source>
        <dbReference type="ARBA" id="ARBA00050054"/>
    </source>
</evidence>
<comment type="similarity">
    <text evidence="4 16">Belongs to the class-III pyridoxal-phosphate-dependent aminotransferase family.</text>
</comment>
<evidence type="ECO:0000256" key="16">
    <source>
        <dbReference type="RuleBase" id="RU003560"/>
    </source>
</evidence>
<gene>
    <name evidence="17" type="primary">gabT</name>
    <name evidence="17" type="ORF">CMUST_11915</name>
</gene>
<comment type="cofactor">
    <cofactor evidence="2">
        <name>pyridoxal 5'-phosphate</name>
        <dbReference type="ChEBI" id="CHEBI:597326"/>
    </cofactor>
</comment>
<protein>
    <recommendedName>
        <fullName evidence="12">(S)-3-amino-2-methylpropionate transaminase</fullName>
        <ecNumber evidence="6">2.6.1.19</ecNumber>
        <ecNumber evidence="5">2.6.1.22</ecNumber>
    </recommendedName>
    <alternativeName>
        <fullName evidence="13">GABA aminotransferase</fullName>
    </alternativeName>
    <alternativeName>
        <fullName evidence="11">Gamma-amino-N-butyrate transaminase</fullName>
    </alternativeName>
    <alternativeName>
        <fullName evidence="15">Glutamate:succinic semialdehyde transaminase</fullName>
    </alternativeName>
    <alternativeName>
        <fullName evidence="10">L-AIBAT</fullName>
    </alternativeName>
</protein>
<dbReference type="EC" id="2.6.1.19" evidence="6"/>
<dbReference type="InterPro" id="IPR005814">
    <property type="entry name" value="Aminotrans_3"/>
</dbReference>
<dbReference type="AlphaFoldDB" id="A0A0G3GZX3"/>
<dbReference type="GO" id="GO:0030170">
    <property type="term" value="F:pyridoxal phosphate binding"/>
    <property type="evidence" value="ECO:0007669"/>
    <property type="project" value="InterPro"/>
</dbReference>
<dbReference type="GO" id="GO:0042802">
    <property type="term" value="F:identical protein binding"/>
    <property type="evidence" value="ECO:0007669"/>
    <property type="project" value="TreeGrafter"/>
</dbReference>
<comment type="catalytic activity">
    <reaction evidence="14">
        <text>4-aminobutanoate + 2-oxoglutarate = succinate semialdehyde + L-glutamate</text>
        <dbReference type="Rhea" id="RHEA:23352"/>
        <dbReference type="ChEBI" id="CHEBI:16810"/>
        <dbReference type="ChEBI" id="CHEBI:29985"/>
        <dbReference type="ChEBI" id="CHEBI:57706"/>
        <dbReference type="ChEBI" id="CHEBI:59888"/>
        <dbReference type="EC" id="2.6.1.19"/>
    </reaction>
</comment>
<accession>A0A0G3GZX3</accession>
<organism evidence="17 18">
    <name type="scientific">Corynebacterium mustelae</name>
    <dbReference type="NCBI Taxonomy" id="571915"/>
    <lineage>
        <taxon>Bacteria</taxon>
        <taxon>Bacillati</taxon>
        <taxon>Actinomycetota</taxon>
        <taxon>Actinomycetes</taxon>
        <taxon>Mycobacteriales</taxon>
        <taxon>Corynebacteriaceae</taxon>
        <taxon>Corynebacterium</taxon>
    </lineage>
</organism>
<dbReference type="GO" id="GO:0047298">
    <property type="term" value="F:(S)-3-amino-2-methylpropionate transaminase activity"/>
    <property type="evidence" value="ECO:0007669"/>
    <property type="project" value="UniProtKB-EC"/>
</dbReference>
<evidence type="ECO:0000256" key="5">
    <source>
        <dbReference type="ARBA" id="ARBA00012876"/>
    </source>
</evidence>
<dbReference type="Gene3D" id="3.90.1150.10">
    <property type="entry name" value="Aspartate Aminotransferase, domain 1"/>
    <property type="match status" value="1"/>
</dbReference>
<evidence type="ECO:0000256" key="8">
    <source>
        <dbReference type="ARBA" id="ARBA00022679"/>
    </source>
</evidence>
<keyword evidence="9 16" id="KW-0663">Pyridoxal phosphate</keyword>
<dbReference type="InterPro" id="IPR015421">
    <property type="entry name" value="PyrdxlP-dep_Trfase_major"/>
</dbReference>
<sequence>MIEMDFRIPQQREVTTDGFGAKSAELDSRRQHALPRALSPGLPGYVADADGGILADVDGNRFIDFASGIAVTSVGAANPAVIAAITEAAQHFTHTCFMVSPYESYVALAEKLNELTPGDHHKKTVLLNSGAEAVENAVKIARAYNGKKAVVVFDNGYHGRTNLTMAMTAKNKPYKTGFGPLASDVYRAPMSYPLRDGLDGAAAARRSIKMIEQQVGAENLACVVIEPVQGEGGFIAPAPGFLPAIAEWCRDNDVVFVADEIQAGFCRTGDWFACDNEQVVPDLITMAKGIAGGMPISAVTGRAEIMDAPVPGGLGGTYGGNPVACAAALAAIEQMETYNLNARAKAIEGVITEVLGPLTDLDTVAELRGRGAMIALELVDAAGDPNPDLTAAVAARCKKEGVLILTCGMDGNVIRLLPSLVIPEAVLRDGLEVLATAIKELS</sequence>
<reference evidence="18" key="2">
    <citation type="submission" date="2015-05" db="EMBL/GenBank/DDBJ databases">
        <title>Complete genome sequence of Corynebacterium mustelae DSM 45274, isolated from various tissues of a male ferret with lethal sepsis.</title>
        <authorList>
            <person name="Ruckert C."/>
            <person name="Albersmeier A."/>
            <person name="Winkler A."/>
            <person name="Tauch A."/>
        </authorList>
    </citation>
    <scope>NUCLEOTIDE SEQUENCE [LARGE SCALE GENOMIC DNA]</scope>
    <source>
        <strain evidence="18">DSM 45274</strain>
    </source>
</reference>
<evidence type="ECO:0000256" key="2">
    <source>
        <dbReference type="ARBA" id="ARBA00001933"/>
    </source>
</evidence>
<keyword evidence="18" id="KW-1185">Reference proteome</keyword>
<keyword evidence="8 17" id="KW-0808">Transferase</keyword>
<reference evidence="17 18" key="1">
    <citation type="journal article" date="2015" name="Genome Announc.">
        <title>Complete Genome Sequence of the Type Strain Corynebacterium mustelae DSM 45274, Isolated from Various Tissues of a Male Ferret with Lethal Sepsis.</title>
        <authorList>
            <person name="Ruckert C."/>
            <person name="Eimer J."/>
            <person name="Winkler A."/>
            <person name="Tauch A."/>
        </authorList>
    </citation>
    <scope>NUCLEOTIDE SEQUENCE [LARGE SCALE GENOMIC DNA]</scope>
    <source>
        <strain evidence="17 18">DSM 45274</strain>
    </source>
</reference>
<dbReference type="InterPro" id="IPR050103">
    <property type="entry name" value="Class-III_PLP-dep_AT"/>
</dbReference>
<evidence type="ECO:0000256" key="10">
    <source>
        <dbReference type="ARBA" id="ARBA00029760"/>
    </source>
</evidence>
<dbReference type="KEGG" id="cmv:CMUST_11915"/>
<comment type="pathway">
    <text evidence="3">Amino-acid degradation; 4-aminobutanoate degradation.</text>
</comment>
<keyword evidence="7 17" id="KW-0032">Aminotransferase</keyword>
<dbReference type="InterPro" id="IPR004632">
    <property type="entry name" value="4NH2But_aminotransferase_bac"/>
</dbReference>
<dbReference type="PIRSF" id="PIRSF000521">
    <property type="entry name" value="Transaminase_4ab_Lys_Orn"/>
    <property type="match status" value="1"/>
</dbReference>
<dbReference type="GO" id="GO:0034386">
    <property type="term" value="F:4-aminobutyrate:2-oxoglutarate transaminase activity"/>
    <property type="evidence" value="ECO:0007669"/>
    <property type="project" value="UniProtKB-EC"/>
</dbReference>
<dbReference type="NCBIfam" id="NF004714">
    <property type="entry name" value="PRK06058.1"/>
    <property type="match status" value="1"/>
</dbReference>
<dbReference type="NCBIfam" id="TIGR00700">
    <property type="entry name" value="GABAtrnsam"/>
    <property type="match status" value="1"/>
</dbReference>
<dbReference type="InterPro" id="IPR015422">
    <property type="entry name" value="PyrdxlP-dep_Trfase_small"/>
</dbReference>
<dbReference type="SUPFAM" id="SSF53383">
    <property type="entry name" value="PLP-dependent transferases"/>
    <property type="match status" value="1"/>
</dbReference>
<dbReference type="PATRIC" id="fig|571915.4.peg.2545"/>
<evidence type="ECO:0000256" key="9">
    <source>
        <dbReference type="ARBA" id="ARBA00022898"/>
    </source>
</evidence>
<evidence type="ECO:0000256" key="12">
    <source>
        <dbReference type="ARBA" id="ARBA00030857"/>
    </source>
</evidence>
<evidence type="ECO:0000256" key="6">
    <source>
        <dbReference type="ARBA" id="ARBA00012912"/>
    </source>
</evidence>
<dbReference type="InterPro" id="IPR049704">
    <property type="entry name" value="Aminotrans_3_PPA_site"/>
</dbReference>
<dbReference type="RefSeq" id="WP_047262673.1">
    <property type="nucleotide sequence ID" value="NZ_CP011542.1"/>
</dbReference>
<dbReference type="FunFam" id="3.40.640.10:FF:000013">
    <property type="entry name" value="4-aminobutyrate aminotransferase"/>
    <property type="match status" value="1"/>
</dbReference>
<comment type="catalytic activity">
    <reaction evidence="1">
        <text>(S)-3-amino-2-methylpropanoate + 2-oxoglutarate = 2-methyl-3-oxopropanoate + L-glutamate</text>
        <dbReference type="Rhea" id="RHEA:13993"/>
        <dbReference type="ChEBI" id="CHEBI:16810"/>
        <dbReference type="ChEBI" id="CHEBI:29985"/>
        <dbReference type="ChEBI" id="CHEBI:57700"/>
        <dbReference type="ChEBI" id="CHEBI:58655"/>
        <dbReference type="EC" id="2.6.1.22"/>
    </reaction>
</comment>
<proteinExistence type="inferred from homology"/>
<evidence type="ECO:0000256" key="11">
    <source>
        <dbReference type="ARBA" id="ARBA00030204"/>
    </source>
</evidence>
<dbReference type="OrthoDB" id="9801052at2"/>
<evidence type="ECO:0000313" key="17">
    <source>
        <dbReference type="EMBL" id="AKK06694.1"/>
    </source>
</evidence>
<dbReference type="EC" id="2.6.1.22" evidence="5"/>